<feature type="compositionally biased region" description="Polar residues" evidence="1">
    <location>
        <begin position="20"/>
        <end position="36"/>
    </location>
</feature>
<organism evidence="3 4">
    <name type="scientific">Papiliotrema laurentii</name>
    <name type="common">Cryptococcus laurentii</name>
    <dbReference type="NCBI Taxonomy" id="5418"/>
    <lineage>
        <taxon>Eukaryota</taxon>
        <taxon>Fungi</taxon>
        <taxon>Dikarya</taxon>
        <taxon>Basidiomycota</taxon>
        <taxon>Agaricomycotina</taxon>
        <taxon>Tremellomycetes</taxon>
        <taxon>Tremellales</taxon>
        <taxon>Rhynchogastremaceae</taxon>
        <taxon>Papiliotrema</taxon>
    </lineage>
</organism>
<evidence type="ECO:0000313" key="3">
    <source>
        <dbReference type="EMBL" id="KAK1923516.1"/>
    </source>
</evidence>
<evidence type="ECO:0000256" key="1">
    <source>
        <dbReference type="SAM" id="MobiDB-lite"/>
    </source>
</evidence>
<feature type="compositionally biased region" description="Basic and acidic residues" evidence="1">
    <location>
        <begin position="9"/>
        <end position="18"/>
    </location>
</feature>
<reference evidence="3" key="1">
    <citation type="submission" date="2023-02" db="EMBL/GenBank/DDBJ databases">
        <title>Identification and recombinant expression of a fungal hydrolase from Papiliotrema laurentii that hydrolyzes apple cutin and clears colloidal polyester polyurethane.</title>
        <authorList>
            <consortium name="DOE Joint Genome Institute"/>
            <person name="Roman V.A."/>
            <person name="Bojanowski C."/>
            <person name="Crable B.R."/>
            <person name="Wagner D.N."/>
            <person name="Hung C.S."/>
            <person name="Nadeau L.J."/>
            <person name="Schratz L."/>
            <person name="Haridas S."/>
            <person name="Pangilinan J."/>
            <person name="Lipzen A."/>
            <person name="Na H."/>
            <person name="Yan M."/>
            <person name="Ng V."/>
            <person name="Grigoriev I.V."/>
            <person name="Spatafora J.W."/>
            <person name="Barlow D."/>
            <person name="Biffinger J."/>
            <person name="Kelley-Loughnane N."/>
            <person name="Varaljay V.A."/>
            <person name="Crookes-Goodson W.J."/>
        </authorList>
    </citation>
    <scope>NUCLEOTIDE SEQUENCE</scope>
    <source>
        <strain evidence="3">5307AH</strain>
    </source>
</reference>
<name>A0AAD9FPF4_PAPLA</name>
<evidence type="ECO:0000256" key="2">
    <source>
        <dbReference type="SAM" id="Phobius"/>
    </source>
</evidence>
<feature type="transmembrane region" description="Helical" evidence="2">
    <location>
        <begin position="95"/>
        <end position="118"/>
    </location>
</feature>
<gene>
    <name evidence="3" type="ORF">DB88DRAFT_511068</name>
</gene>
<evidence type="ECO:0000313" key="4">
    <source>
        <dbReference type="Proteomes" id="UP001182556"/>
    </source>
</evidence>
<feature type="region of interest" description="Disordered" evidence="1">
    <location>
        <begin position="1"/>
        <end position="84"/>
    </location>
</feature>
<dbReference type="Proteomes" id="UP001182556">
    <property type="component" value="Unassembled WGS sequence"/>
</dbReference>
<proteinExistence type="predicted"/>
<keyword evidence="2" id="KW-0472">Membrane</keyword>
<keyword evidence="4" id="KW-1185">Reference proteome</keyword>
<comment type="caution">
    <text evidence="3">The sequence shown here is derived from an EMBL/GenBank/DDBJ whole genome shotgun (WGS) entry which is preliminary data.</text>
</comment>
<keyword evidence="2" id="KW-1133">Transmembrane helix</keyword>
<protein>
    <submittedName>
        <fullName evidence="3">Uncharacterized protein</fullName>
    </submittedName>
</protein>
<keyword evidence="2" id="KW-0812">Transmembrane</keyword>
<sequence>MSHLTVTFADDRQQDHRSRSGSSPRPNTSNGSSRSSRPILYPIEPSTKKKTFHLPLGSPSSPNGSGSRPSSPIPPDLSDPERLPLLESSEYNRRLMTIPIIVTFFLIIVGLIVGGWALGQGAGGDRWPGGPHAAPI</sequence>
<dbReference type="AlphaFoldDB" id="A0AAD9FPF4"/>
<feature type="compositionally biased region" description="Low complexity" evidence="1">
    <location>
        <begin position="55"/>
        <end position="70"/>
    </location>
</feature>
<dbReference type="EMBL" id="JAODAN010000006">
    <property type="protein sequence ID" value="KAK1923516.1"/>
    <property type="molecule type" value="Genomic_DNA"/>
</dbReference>
<accession>A0AAD9FPF4</accession>